<accession>A0A0D3R1E5</accession>
<organism evidence="1 2">
    <name type="scientific">Garba virus</name>
    <dbReference type="NCBI Taxonomy" id="864696"/>
    <lineage>
        <taxon>Viruses</taxon>
        <taxon>Riboviria</taxon>
        <taxon>Orthornavirae</taxon>
        <taxon>Negarnaviricota</taxon>
        <taxon>Haploviricotina</taxon>
        <taxon>Monjiviricetes</taxon>
        <taxon>Mononegavirales</taxon>
        <taxon>Rhabdoviridae</taxon>
        <taxon>Alpharhabdovirinae</taxon>
        <taxon>Sunrhavirus</taxon>
        <taxon>Sunrhavirus garba</taxon>
    </lineage>
</organism>
<dbReference type="GeneID" id="65102565"/>
<dbReference type="RefSeq" id="YP_010087298.1">
    <property type="nucleotide sequence ID" value="NC_055530.1"/>
</dbReference>
<dbReference type="Proteomes" id="UP000500992">
    <property type="component" value="Segment"/>
</dbReference>
<evidence type="ECO:0000313" key="2">
    <source>
        <dbReference type="Proteomes" id="UP000500992"/>
    </source>
</evidence>
<protein>
    <submittedName>
        <fullName evidence="1">Uncharacterized protein</fullName>
    </submittedName>
</protein>
<name>A0A0D3R1E5_9RHAB</name>
<reference evidence="1 2" key="1">
    <citation type="journal article" date="2015" name="PLoS Pathog.">
        <title>Evolution of genome size and complexity in the rhabdoviridae.</title>
        <authorList>
            <person name="Walker P.J."/>
            <person name="Firth C."/>
            <person name="Widen S.G."/>
            <person name="Blasdell K.R."/>
            <person name="Guzman H."/>
            <person name="Wood T.G."/>
            <person name="Paradkar P.N."/>
            <person name="Holmes E.C."/>
            <person name="Tesh R.B."/>
            <person name="Vasilakis N."/>
        </authorList>
    </citation>
    <scope>NUCLEOTIDE SEQUENCE [LARGE SCALE GENOMIC DNA]</scope>
    <source>
        <strain evidence="1 2">DakAnB439a</strain>
    </source>
</reference>
<dbReference type="KEGG" id="vg:65102565"/>
<sequence>MSHHSVETIVRILEECTDLECQEHPQEVHFFNLFRWGKFMIQELLRKVKSLCHGIQMKILTLILSTRPGIRAAAQTMRTVMEKQQNLVPTLQEVATETDSETECEKP</sequence>
<keyword evidence="2" id="KW-1185">Reference proteome</keyword>
<proteinExistence type="predicted"/>
<evidence type="ECO:0000313" key="1">
    <source>
        <dbReference type="EMBL" id="AJR28275.1"/>
    </source>
</evidence>
<dbReference type="EMBL" id="KM204982">
    <property type="protein sequence ID" value="AJR28275.1"/>
    <property type="molecule type" value="Viral_cRNA"/>
</dbReference>